<dbReference type="AlphaFoldDB" id="A0A915U9P5"/>
<evidence type="ECO:0000256" key="1">
    <source>
        <dbReference type="ARBA" id="ARBA00022729"/>
    </source>
</evidence>
<reference evidence="2" key="1">
    <citation type="submission" date="2020-12" db="EMBL/GenBank/DDBJ databases">
        <title>Desulfobium dissulfuricans gen. nov., sp. nov., a novel mesophilic, sulfate-reducing bacterium isolated from a deep-sea hydrothermal vent.</title>
        <authorList>
            <person name="Hashimoto Y."/>
            <person name="Tame A."/>
            <person name="Sawayama S."/>
            <person name="Miyazaki J."/>
            <person name="Takai K."/>
            <person name="Nakagawa S."/>
        </authorList>
    </citation>
    <scope>NUCLEOTIDE SEQUENCE</scope>
    <source>
        <strain evidence="2">GF1</strain>
    </source>
</reference>
<dbReference type="PANTHER" id="PTHR35038">
    <property type="entry name" value="DISSIMILATORY SULFITE REDUCTASE SIRA"/>
    <property type="match status" value="1"/>
</dbReference>
<organism evidence="2 3">
    <name type="scientific">Desulfolithobacter dissulfuricans</name>
    <dbReference type="NCBI Taxonomy" id="2795293"/>
    <lineage>
        <taxon>Bacteria</taxon>
        <taxon>Pseudomonadati</taxon>
        <taxon>Thermodesulfobacteriota</taxon>
        <taxon>Desulfobulbia</taxon>
        <taxon>Desulfobulbales</taxon>
        <taxon>Desulfobulbaceae</taxon>
        <taxon>Desulfolithobacter</taxon>
    </lineage>
</organism>
<name>A0A915U9P5_9BACT</name>
<dbReference type="RefSeq" id="WP_267928489.1">
    <property type="nucleotide sequence ID" value="NZ_AP024233.1"/>
</dbReference>
<accession>A0A915U9P5</accession>
<sequence length="495" mass="55705">MRGKFIILMAVAAIVCGCREEKGEAPRPDAPKKPPVVQEEPAGCRGCHPKASLGAHEGLECVTCHRGRDGSGEQAKAHEGLVARPAHPEFMDEICGPCHMEKIQAAHTSPHFTLKNAVDKVRTHFGAETTLDNLTEIPVTEAPQDTLELADDMLRRRCLRCHVYSRGDGYAYTRHGTGCGACHVAYSGGEMIRHAMLPRPTDQQCMSCHYANHVGADYYGQFEHDFNWEYRTPYTTTEPFIRPYGVEQHDLAPDIHQQAGMTCLDCHSGPELMNLNPATTLSCRSCHEYRPDENATGLANLSFENGTLVLTTLHGGTRLDVPQMSHPAHREFGSQVACQVCHGQWSFNDSTTHLLRSDLDEYDEWERLTVQSSSEVEQILEHNLKSDEEELEPTMRDGITGIPRYGLWYKGFTQRRWEEMVIGRDRDGVIRVFRPILDLRLSWIRDEDDVRFDNVRGKGSGLVPYTPHTTGKAGLFYRNRFRHLLDPNPAAEGSR</sequence>
<keyword evidence="1" id="KW-0732">Signal</keyword>
<dbReference type="InterPro" id="IPR036280">
    <property type="entry name" value="Multihaem_cyt_sf"/>
</dbReference>
<dbReference type="SUPFAM" id="SSF48695">
    <property type="entry name" value="Multiheme cytochromes"/>
    <property type="match status" value="1"/>
</dbReference>
<proteinExistence type="predicted"/>
<dbReference type="InterPro" id="IPR051829">
    <property type="entry name" value="Multiheme_Cytochr_ET"/>
</dbReference>
<evidence type="ECO:0000313" key="3">
    <source>
        <dbReference type="Proteomes" id="UP001063350"/>
    </source>
</evidence>
<dbReference type="KEGG" id="ddu:GF1_09610"/>
<protein>
    <submittedName>
        <fullName evidence="2">Uncharacterized protein</fullName>
    </submittedName>
</protein>
<evidence type="ECO:0000313" key="2">
    <source>
        <dbReference type="EMBL" id="BCO08585.1"/>
    </source>
</evidence>
<gene>
    <name evidence="2" type="ORF">GF1_09610</name>
</gene>
<keyword evidence="3" id="KW-1185">Reference proteome</keyword>
<dbReference type="Proteomes" id="UP001063350">
    <property type="component" value="Chromosome"/>
</dbReference>
<dbReference type="EMBL" id="AP024233">
    <property type="protein sequence ID" value="BCO08585.1"/>
    <property type="molecule type" value="Genomic_DNA"/>
</dbReference>
<dbReference type="PROSITE" id="PS51257">
    <property type="entry name" value="PROKAR_LIPOPROTEIN"/>
    <property type="match status" value="1"/>
</dbReference>
<dbReference type="Gene3D" id="3.90.10.10">
    <property type="entry name" value="Cytochrome C3"/>
    <property type="match status" value="1"/>
</dbReference>